<evidence type="ECO:0000313" key="9">
    <source>
        <dbReference type="Proteomes" id="UP000004221"/>
    </source>
</evidence>
<comment type="function">
    <text evidence="5">Key component of the ribosome quality control system (RQC), a ribosome-associated complex that mediates the extraction of incompletely synthesized nascent chains from stalled ribosomes and their subsequent degradation. RqcH recruits Ala-charged tRNA, and with RqcP directs the elongation of stalled nascent chains on 50S ribosomal subunits, leading to non-templated C-terminal alanine extensions (Ala tail). The Ala tail promotes nascent chain degradation. May add between 1 and at least 8 Ala residues. Binds to stalled 50S ribosomal subunits.</text>
</comment>
<dbReference type="RefSeq" id="WP_008477544.1">
    <property type="nucleotide sequence ID" value="NZ_CAGS01000201.1"/>
</dbReference>
<dbReference type="GO" id="GO:0019843">
    <property type="term" value="F:rRNA binding"/>
    <property type="evidence" value="ECO:0007669"/>
    <property type="project" value="UniProtKB-UniRule"/>
</dbReference>
<dbReference type="Proteomes" id="UP000004221">
    <property type="component" value="Unassembled WGS sequence"/>
</dbReference>
<comment type="subunit">
    <text evidence="5">Associates with stalled 50S ribosomal subunits. Binds to RqcP.</text>
</comment>
<dbReference type="PANTHER" id="PTHR15239">
    <property type="entry name" value="NUCLEAR EXPORT MEDIATOR FACTOR NEMF"/>
    <property type="match status" value="1"/>
</dbReference>
<feature type="domain" description="NFACT RNA-binding" evidence="7">
    <location>
        <begin position="483"/>
        <end position="572"/>
    </location>
</feature>
<dbReference type="OrthoDB" id="9766163at2"/>
<dbReference type="Pfam" id="PF05833">
    <property type="entry name" value="NFACT_N"/>
    <property type="match status" value="1"/>
</dbReference>
<dbReference type="EMBL" id="CAGS01000201">
    <property type="protein sequence ID" value="CCF83863.1"/>
    <property type="molecule type" value="Genomic_DNA"/>
</dbReference>
<keyword evidence="9" id="KW-1185">Reference proteome</keyword>
<dbReference type="PANTHER" id="PTHR15239:SF6">
    <property type="entry name" value="RIBOSOME QUALITY CONTROL COMPLEX SUBUNIT NEMF"/>
    <property type="match status" value="1"/>
</dbReference>
<evidence type="ECO:0000256" key="2">
    <source>
        <dbReference type="ARBA" id="ARBA00022730"/>
    </source>
</evidence>
<protein>
    <recommendedName>
        <fullName evidence="5">Rqc2 homolog RqcH</fullName>
        <shortName evidence="5">RqcH</shortName>
    </recommendedName>
</protein>
<name>I4EGQ1_9BACT</name>
<dbReference type="GO" id="GO:0043023">
    <property type="term" value="F:ribosomal large subunit binding"/>
    <property type="evidence" value="ECO:0007669"/>
    <property type="project" value="UniProtKB-UniRule"/>
</dbReference>
<evidence type="ECO:0000256" key="4">
    <source>
        <dbReference type="ARBA" id="ARBA00022917"/>
    </source>
</evidence>
<dbReference type="InterPro" id="IPR008532">
    <property type="entry name" value="NFACT_RNA-bd"/>
</dbReference>
<feature type="compositionally biased region" description="Basic and acidic residues" evidence="6">
    <location>
        <begin position="465"/>
        <end position="477"/>
    </location>
</feature>
<organism evidence="8 9">
    <name type="scientific">Nitrolancea hollandica Lb</name>
    <dbReference type="NCBI Taxonomy" id="1129897"/>
    <lineage>
        <taxon>Bacteria</taxon>
        <taxon>Pseudomonadati</taxon>
        <taxon>Thermomicrobiota</taxon>
        <taxon>Thermomicrobia</taxon>
        <taxon>Sphaerobacterales</taxon>
        <taxon>Sphaerobacterineae</taxon>
        <taxon>Sphaerobacteraceae</taxon>
        <taxon>Nitrolancea</taxon>
    </lineage>
</organism>
<evidence type="ECO:0000259" key="7">
    <source>
        <dbReference type="Pfam" id="PF05670"/>
    </source>
</evidence>
<dbReference type="HAMAP" id="MF_00844_B">
    <property type="entry name" value="RqcH_B"/>
    <property type="match status" value="1"/>
</dbReference>
<accession>I4EGQ1</accession>
<gene>
    <name evidence="5" type="primary">rqcH</name>
    <name evidence="8" type="ORF">NITHO_280006</name>
</gene>
<dbReference type="Pfam" id="PF05670">
    <property type="entry name" value="NFACT-R_1"/>
    <property type="match status" value="1"/>
</dbReference>
<reference evidence="8 9" key="1">
    <citation type="journal article" date="2012" name="ISME J.">
        <title>Nitrification expanded: discovery, physiology and genomics of a nitrite-oxidizing bacterium from the phylum Chloroflexi.</title>
        <authorList>
            <person name="Sorokin D.Y."/>
            <person name="Lucker S."/>
            <person name="Vejmelkova D."/>
            <person name="Kostrikina N.A."/>
            <person name="Kleerebezem R."/>
            <person name="Rijpstra W.I."/>
            <person name="Damste J.S."/>
            <person name="Le Paslier D."/>
            <person name="Muyzer G."/>
            <person name="Wagner M."/>
            <person name="van Loosdrecht M.C."/>
            <person name="Daims H."/>
        </authorList>
    </citation>
    <scope>NUCLEOTIDE SEQUENCE [LARGE SCALE GENOMIC DNA]</scope>
    <source>
        <strain evidence="9">none</strain>
    </source>
</reference>
<comment type="similarity">
    <text evidence="5">Belongs to the NEMF family.</text>
</comment>
<feature type="region of interest" description="Disordered" evidence="6">
    <location>
        <begin position="465"/>
        <end position="487"/>
    </location>
</feature>
<dbReference type="Gene3D" id="2.30.310.10">
    <property type="entry name" value="ibrinogen binding protein from staphylococcus aureus domain"/>
    <property type="match status" value="1"/>
</dbReference>
<dbReference type="InterPro" id="IPR043682">
    <property type="entry name" value="RqcH_bacterial"/>
</dbReference>
<dbReference type="GO" id="GO:0000049">
    <property type="term" value="F:tRNA binding"/>
    <property type="evidence" value="ECO:0007669"/>
    <property type="project" value="UniProtKB-UniRule"/>
</dbReference>
<evidence type="ECO:0000256" key="5">
    <source>
        <dbReference type="HAMAP-Rule" id="MF_00844"/>
    </source>
</evidence>
<keyword evidence="1 5" id="KW-0820">tRNA-binding</keyword>
<keyword evidence="3 5" id="KW-0694">RNA-binding</keyword>
<keyword evidence="2 5" id="KW-0699">rRNA-binding</keyword>
<evidence type="ECO:0000256" key="1">
    <source>
        <dbReference type="ARBA" id="ARBA00022555"/>
    </source>
</evidence>
<dbReference type="GO" id="GO:1990112">
    <property type="term" value="C:RQC complex"/>
    <property type="evidence" value="ECO:0007669"/>
    <property type="project" value="TreeGrafter"/>
</dbReference>
<evidence type="ECO:0000313" key="8">
    <source>
        <dbReference type="EMBL" id="CCF83863.1"/>
    </source>
</evidence>
<proteinExistence type="inferred from homology"/>
<sequence length="603" mass="67177">MFDTLTMAALADELAGRIIDGRIQKVIQIGDAAIGLEIYAEHQRRVLIASAESRNPHLYLSPARVTADPDRVTPLLLLLRKYARGGWITGVEQPRLERIIRVSIAKPFYPGKHGEDGDEIPDDGEDDFGPEGELVHTHLIIELMGRHSNVIFTDDAGKILDVAKRVTPQMSRVRPVLPGRIYEPPPPQAKHDPRSLSAPALAALMAASPPDSDLAGLLVRSLAGFSPQMAREAVYRAFDTMELAVGAVSPQAVEALAGGLEAVLAPLETGHWEPSGYLVDGVPVAFSAIRLEHRRDAEEIRYGSISEAIERYLAASPVAQPVRHAQRRAKLALRIGNARERIAARLRSLEEEQERAALAEQWRTMGELIYASIYQIQPGQRELETDGLHIPLDPARSPSENAQSYFERYRKARSATANLPELVERTWAELAYLEQLETLANLAEQFDDIEQLRREWETYDWERRGVTSPKARREPAPKRPRPYRTAGGDMIYVGHNGRQNELITFDIAGPDDLWFHARGLPGAHVIVQLNGPERDEAIEKAAALAAYYSSGQGSTTVDVDTTRRRYVRKVKGGQPGLVTYREERTLRVRPQNPENLGLEGRPR</sequence>
<evidence type="ECO:0000256" key="6">
    <source>
        <dbReference type="SAM" id="MobiDB-lite"/>
    </source>
</evidence>
<dbReference type="InterPro" id="IPR051608">
    <property type="entry name" value="RQC_Subunit_NEMF"/>
</dbReference>
<dbReference type="GO" id="GO:0072344">
    <property type="term" value="P:rescue of stalled ribosome"/>
    <property type="evidence" value="ECO:0007669"/>
    <property type="project" value="UniProtKB-UniRule"/>
</dbReference>
<evidence type="ECO:0000256" key="3">
    <source>
        <dbReference type="ARBA" id="ARBA00022884"/>
    </source>
</evidence>
<keyword evidence="4 5" id="KW-0648">Protein biosynthesis</keyword>
<dbReference type="AlphaFoldDB" id="I4EGQ1"/>
<comment type="caution">
    <text evidence="8">The sequence shown here is derived from an EMBL/GenBank/DDBJ whole genome shotgun (WGS) entry which is preliminary data.</text>
</comment>